<organism evidence="3 4">
    <name type="scientific">Puccinia coronata f. sp. avenae</name>
    <dbReference type="NCBI Taxonomy" id="200324"/>
    <lineage>
        <taxon>Eukaryota</taxon>
        <taxon>Fungi</taxon>
        <taxon>Dikarya</taxon>
        <taxon>Basidiomycota</taxon>
        <taxon>Pucciniomycotina</taxon>
        <taxon>Pucciniomycetes</taxon>
        <taxon>Pucciniales</taxon>
        <taxon>Pucciniaceae</taxon>
        <taxon>Puccinia</taxon>
    </lineage>
</organism>
<evidence type="ECO:0000256" key="1">
    <source>
        <dbReference type="SAM" id="MobiDB-lite"/>
    </source>
</evidence>
<dbReference type="Proteomes" id="UP000235392">
    <property type="component" value="Unassembled WGS sequence"/>
</dbReference>
<dbReference type="InterPro" id="IPR024752">
    <property type="entry name" value="Myb/SANT-like_dom"/>
</dbReference>
<feature type="compositionally biased region" description="Polar residues" evidence="1">
    <location>
        <begin position="46"/>
        <end position="65"/>
    </location>
</feature>
<dbReference type="PANTHER" id="PTHR46929">
    <property type="entry name" value="EXPRESSED PROTEIN"/>
    <property type="match status" value="1"/>
</dbReference>
<evidence type="ECO:0000313" key="3">
    <source>
        <dbReference type="EMBL" id="PLW44280.1"/>
    </source>
</evidence>
<proteinExistence type="predicted"/>
<name>A0A2N5V2R8_9BASI</name>
<dbReference type="AlphaFoldDB" id="A0A2N5V2R8"/>
<feature type="region of interest" description="Disordered" evidence="1">
    <location>
        <begin position="21"/>
        <end position="65"/>
    </location>
</feature>
<dbReference type="Pfam" id="PF12776">
    <property type="entry name" value="Myb_DNA-bind_3"/>
    <property type="match status" value="1"/>
</dbReference>
<evidence type="ECO:0000313" key="4">
    <source>
        <dbReference type="Proteomes" id="UP000235392"/>
    </source>
</evidence>
<reference evidence="3 4" key="1">
    <citation type="submission" date="2017-11" db="EMBL/GenBank/DDBJ databases">
        <title>De novo assembly and phasing of dikaryotic genomes from two isolates of Puccinia coronata f. sp. avenae, the causal agent of oat crown rust.</title>
        <authorList>
            <person name="Miller M.E."/>
            <person name="Zhang Y."/>
            <person name="Omidvar V."/>
            <person name="Sperschneider J."/>
            <person name="Schwessinger B."/>
            <person name="Raley C."/>
            <person name="Palmer J.M."/>
            <person name="Garnica D."/>
            <person name="Upadhyaya N."/>
            <person name="Rathjen J."/>
            <person name="Taylor J.M."/>
            <person name="Park R.F."/>
            <person name="Dodds P.N."/>
            <person name="Hirsch C.D."/>
            <person name="Kianian S.F."/>
            <person name="Figueroa M."/>
        </authorList>
    </citation>
    <scope>NUCLEOTIDE SEQUENCE [LARGE SCALE GENOMIC DNA]</scope>
    <source>
        <strain evidence="3">12SD80</strain>
    </source>
</reference>
<dbReference type="EMBL" id="PGCI01000059">
    <property type="protein sequence ID" value="PLW44280.1"/>
    <property type="molecule type" value="Genomic_DNA"/>
</dbReference>
<feature type="domain" description="Myb/SANT-like" evidence="2">
    <location>
        <begin position="112"/>
        <end position="209"/>
    </location>
</feature>
<accession>A0A2N5V2R8</accession>
<protein>
    <recommendedName>
        <fullName evidence="2">Myb/SANT-like domain-containing protein</fullName>
    </recommendedName>
</protein>
<sequence length="383" mass="42839">MQLNQILRHNLRPTTTDLHNNLINNGRHDGRLRLRGRGHFRDNSRKPSTNGVRAISTDSAPSGAQTSLITTTPQVFSTGPTPQVALAYSTPQVFSTRTNPTSPPSGPQTLTWTGPMVYSMLGFYVCEVVMGKKTKSGFPDSTHQEFAEELRKDFPEARHLIDSDVVKSKISHSFKEDYTAFIACKEAPGFQLDQSKYELSASNEVWAKYVEFHPYALKFRGVPFPDFIKLDVIFGNWPVYSKPRVLPGAPMAISPQHPTNQLANAPTQTVAGSHSKADVEASGKYSIVDSQSTRHNNIIRFKDPHQHLCPAATCNIERAINLYQDAHAQDASSREALTAFQIFRNKTSSMIFVWIRDKQLRSLWLQAEMDERIACHGNLSPSL</sequence>
<comment type="caution">
    <text evidence="3">The sequence shown here is derived from an EMBL/GenBank/DDBJ whole genome shotgun (WGS) entry which is preliminary data.</text>
</comment>
<dbReference type="PANTHER" id="PTHR46929:SF3">
    <property type="entry name" value="MYB_SANT-LIKE DOMAIN-CONTAINING PROTEIN"/>
    <property type="match status" value="1"/>
</dbReference>
<gene>
    <name evidence="3" type="ORF">PCASD_03816</name>
</gene>
<evidence type="ECO:0000259" key="2">
    <source>
        <dbReference type="Pfam" id="PF12776"/>
    </source>
</evidence>